<reference evidence="2 3" key="1">
    <citation type="submission" date="2020-08" db="EMBL/GenBank/DDBJ databases">
        <title>Genomic Encyclopedia of Type Strains, Phase IV (KMG-IV): sequencing the most valuable type-strain genomes for metagenomic binning, comparative biology and taxonomic classification.</title>
        <authorList>
            <person name="Goeker M."/>
        </authorList>
    </citation>
    <scope>NUCLEOTIDE SEQUENCE [LARGE SCALE GENOMIC DNA]</scope>
    <source>
        <strain evidence="2 3">DSM 102238</strain>
    </source>
</reference>
<accession>A0A7W6EDM1</accession>
<sequence>MLLIHCPYCGARPELEFRYAGEAHVVRAETPSEVGADAWGDFLYQRSNVRGLHAERWRHIHGCARFFNALRDTRTDFFAATYRVGEPRPDTGGAPEANQPALSGDNVGTWSSEAAR</sequence>
<dbReference type="GO" id="GO:0008115">
    <property type="term" value="F:sarcosine oxidase activity"/>
    <property type="evidence" value="ECO:0007669"/>
    <property type="project" value="UniProtKB-EC"/>
</dbReference>
<dbReference type="InterPro" id="IPR006279">
    <property type="entry name" value="SoxD"/>
</dbReference>
<feature type="region of interest" description="Disordered" evidence="1">
    <location>
        <begin position="84"/>
        <end position="116"/>
    </location>
</feature>
<dbReference type="AlphaFoldDB" id="A0A7W6EDM1"/>
<gene>
    <name evidence="2" type="ORF">GGR04_001934</name>
</gene>
<dbReference type="Proteomes" id="UP000542776">
    <property type="component" value="Unassembled WGS sequence"/>
</dbReference>
<dbReference type="InterPro" id="IPR038561">
    <property type="entry name" value="SoxD_sf"/>
</dbReference>
<dbReference type="Gene3D" id="3.30.2270.10">
    <property type="entry name" value="Folate-binding superfamily"/>
    <property type="match status" value="1"/>
</dbReference>
<evidence type="ECO:0000313" key="2">
    <source>
        <dbReference type="EMBL" id="MBB3998096.1"/>
    </source>
</evidence>
<dbReference type="RefSeq" id="WP_183199620.1">
    <property type="nucleotide sequence ID" value="NZ_JACIEK010000003.1"/>
</dbReference>
<organism evidence="2 3">
    <name type="scientific">Aureimonas pseudogalii</name>
    <dbReference type="NCBI Taxonomy" id="1744844"/>
    <lineage>
        <taxon>Bacteria</taxon>
        <taxon>Pseudomonadati</taxon>
        <taxon>Pseudomonadota</taxon>
        <taxon>Alphaproteobacteria</taxon>
        <taxon>Hyphomicrobiales</taxon>
        <taxon>Aurantimonadaceae</taxon>
        <taxon>Aureimonas</taxon>
    </lineage>
</organism>
<comment type="caution">
    <text evidence="2">The sequence shown here is derived from an EMBL/GenBank/DDBJ whole genome shotgun (WGS) entry which is preliminary data.</text>
</comment>
<protein>
    <submittedName>
        <fullName evidence="2">Sarcosine oxidase subunit delta</fullName>
        <ecNumber evidence="2">1.5.3.1</ecNumber>
    </submittedName>
</protein>
<dbReference type="GO" id="GO:0046653">
    <property type="term" value="P:tetrahydrofolate metabolic process"/>
    <property type="evidence" value="ECO:0007669"/>
    <property type="project" value="InterPro"/>
</dbReference>
<feature type="compositionally biased region" description="Polar residues" evidence="1">
    <location>
        <begin position="106"/>
        <end position="116"/>
    </location>
</feature>
<dbReference type="EMBL" id="JACIEK010000003">
    <property type="protein sequence ID" value="MBB3998096.1"/>
    <property type="molecule type" value="Genomic_DNA"/>
</dbReference>
<proteinExistence type="predicted"/>
<dbReference type="Pfam" id="PF04267">
    <property type="entry name" value="SoxD"/>
    <property type="match status" value="1"/>
</dbReference>
<keyword evidence="2" id="KW-0560">Oxidoreductase</keyword>
<keyword evidence="3" id="KW-1185">Reference proteome</keyword>
<name>A0A7W6EDM1_9HYPH</name>
<evidence type="ECO:0000256" key="1">
    <source>
        <dbReference type="SAM" id="MobiDB-lite"/>
    </source>
</evidence>
<dbReference type="EC" id="1.5.3.1" evidence="2"/>
<evidence type="ECO:0000313" key="3">
    <source>
        <dbReference type="Proteomes" id="UP000542776"/>
    </source>
</evidence>